<feature type="compositionally biased region" description="Low complexity" evidence="1">
    <location>
        <begin position="278"/>
        <end position="292"/>
    </location>
</feature>
<dbReference type="Pfam" id="PF02201">
    <property type="entry name" value="SWIB"/>
    <property type="match status" value="1"/>
</dbReference>
<dbReference type="SMART" id="SM00151">
    <property type="entry name" value="SWIB"/>
    <property type="match status" value="1"/>
</dbReference>
<evidence type="ECO:0000256" key="1">
    <source>
        <dbReference type="SAM" id="MobiDB-lite"/>
    </source>
</evidence>
<proteinExistence type="predicted"/>
<protein>
    <submittedName>
        <fullName evidence="4">DM2 domain-containing protein</fullName>
    </submittedName>
</protein>
<dbReference type="SUPFAM" id="SSF47592">
    <property type="entry name" value="SWIB/MDM2 domain"/>
    <property type="match status" value="1"/>
</dbReference>
<evidence type="ECO:0000259" key="2">
    <source>
        <dbReference type="PROSITE" id="PS51925"/>
    </source>
</evidence>
<evidence type="ECO:0000313" key="4">
    <source>
        <dbReference type="WBParaSite" id="ACRNAN_scaffold374.g23460.t1"/>
    </source>
</evidence>
<feature type="region of interest" description="Disordered" evidence="1">
    <location>
        <begin position="234"/>
        <end position="292"/>
    </location>
</feature>
<feature type="compositionally biased region" description="Basic residues" evidence="1">
    <location>
        <begin position="114"/>
        <end position="132"/>
    </location>
</feature>
<dbReference type="AlphaFoldDB" id="A0A914DUH1"/>
<dbReference type="InterPro" id="IPR019835">
    <property type="entry name" value="SWIB_domain"/>
</dbReference>
<dbReference type="CDD" id="cd10567">
    <property type="entry name" value="SWIB-MDM2_like"/>
    <property type="match status" value="1"/>
</dbReference>
<organism evidence="3 4">
    <name type="scientific">Acrobeloides nanus</name>
    <dbReference type="NCBI Taxonomy" id="290746"/>
    <lineage>
        <taxon>Eukaryota</taxon>
        <taxon>Metazoa</taxon>
        <taxon>Ecdysozoa</taxon>
        <taxon>Nematoda</taxon>
        <taxon>Chromadorea</taxon>
        <taxon>Rhabditida</taxon>
        <taxon>Tylenchina</taxon>
        <taxon>Cephalobomorpha</taxon>
        <taxon>Cephaloboidea</taxon>
        <taxon>Cephalobidae</taxon>
        <taxon>Acrobeloides</taxon>
    </lineage>
</organism>
<sequence>MNKIIREHLAKVFDADFNGFKKEVDDITRSKIDEVQKEGKNGANGANKKEASRDSSPASSSDDSEPSRKRTAAKAKPQPASSDSDNSVDSEDEKPKTKRGKKANSDDDYDLASKVKRGRSANKKEPKPRKTKKVTEKKPKKEGVGYMKKCVVSDDIFHVFGRRFMARSEVVKEMWAYIKKHELYDKKNKQFIVPDETLRPIFKSKFKGFGMMKFLKNHIKDPAHLDADTLAQYTKEDGSSSTSKPEVKDESGSEEKEESGDEEEKPTNSAEKDKNGDHSSNQSDDSSSSDSD</sequence>
<feature type="domain" description="DM2" evidence="2">
    <location>
        <begin position="145"/>
        <end position="221"/>
    </location>
</feature>
<accession>A0A914DUH1</accession>
<feature type="compositionally biased region" description="Basic and acidic residues" evidence="1">
    <location>
        <begin position="245"/>
        <end position="254"/>
    </location>
</feature>
<dbReference type="PANTHER" id="PTHR13844">
    <property type="entry name" value="SWI/SNF-RELATED MATRIX-ASSOCIATED ACTIN-DEPENDENT REGULATOR OF CHROMATIN SUBFAMILY D"/>
    <property type="match status" value="1"/>
</dbReference>
<feature type="region of interest" description="Disordered" evidence="1">
    <location>
        <begin position="33"/>
        <end position="141"/>
    </location>
</feature>
<dbReference type="InterPro" id="IPR003121">
    <property type="entry name" value="SWIB_MDM2_domain"/>
</dbReference>
<reference evidence="4" key="1">
    <citation type="submission" date="2022-11" db="UniProtKB">
        <authorList>
            <consortium name="WormBaseParasite"/>
        </authorList>
    </citation>
    <scope>IDENTIFICATION</scope>
</reference>
<name>A0A914DUH1_9BILA</name>
<dbReference type="Gene3D" id="1.10.245.10">
    <property type="entry name" value="SWIB/MDM2 domain"/>
    <property type="match status" value="1"/>
</dbReference>
<keyword evidence="3" id="KW-1185">Reference proteome</keyword>
<dbReference type="Proteomes" id="UP000887540">
    <property type="component" value="Unplaced"/>
</dbReference>
<dbReference type="InterPro" id="IPR036885">
    <property type="entry name" value="SWIB_MDM2_dom_sf"/>
</dbReference>
<dbReference type="WBParaSite" id="ACRNAN_scaffold374.g23460.t1">
    <property type="protein sequence ID" value="ACRNAN_scaffold374.g23460.t1"/>
    <property type="gene ID" value="ACRNAN_scaffold374.g23460"/>
</dbReference>
<feature type="compositionally biased region" description="Acidic residues" evidence="1">
    <location>
        <begin position="255"/>
        <end position="264"/>
    </location>
</feature>
<evidence type="ECO:0000313" key="3">
    <source>
        <dbReference type="Proteomes" id="UP000887540"/>
    </source>
</evidence>
<dbReference type="PROSITE" id="PS51925">
    <property type="entry name" value="SWIB_MDM2"/>
    <property type="match status" value="1"/>
</dbReference>